<evidence type="ECO:0000256" key="9">
    <source>
        <dbReference type="ARBA" id="ARBA00023139"/>
    </source>
</evidence>
<proteinExistence type="inferred from homology"/>
<keyword evidence="11" id="KW-0998">Cell outer membrane</keyword>
<dbReference type="EMBL" id="JAJTND010000003">
    <property type="protein sequence ID" value="MCE3531569.1"/>
    <property type="molecule type" value="Genomic_DNA"/>
</dbReference>
<evidence type="ECO:0000256" key="1">
    <source>
        <dbReference type="ARBA" id="ARBA00004459"/>
    </source>
</evidence>
<evidence type="ECO:0000256" key="3">
    <source>
        <dbReference type="ARBA" id="ARBA00011245"/>
    </source>
</evidence>
<feature type="signal peptide" evidence="14">
    <location>
        <begin position="1"/>
        <end position="25"/>
    </location>
</feature>
<keyword evidence="5" id="KW-0813">Transport</keyword>
<feature type="chain" id="PRO_5046190583" description="Outer-membrane lipoprotein LolB" evidence="14">
    <location>
        <begin position="26"/>
        <end position="216"/>
    </location>
</feature>
<dbReference type="RefSeq" id="WP_182351469.1">
    <property type="nucleotide sequence ID" value="NZ_JAJSPM010000003.1"/>
</dbReference>
<dbReference type="PROSITE" id="PS51257">
    <property type="entry name" value="PROKAR_LIPOPROTEIN"/>
    <property type="match status" value="1"/>
</dbReference>
<evidence type="ECO:0000256" key="7">
    <source>
        <dbReference type="ARBA" id="ARBA00022927"/>
    </source>
</evidence>
<evidence type="ECO:0000256" key="14">
    <source>
        <dbReference type="SAM" id="SignalP"/>
    </source>
</evidence>
<dbReference type="Pfam" id="PF03550">
    <property type="entry name" value="LolB"/>
    <property type="match status" value="1"/>
</dbReference>
<dbReference type="NCBIfam" id="TIGR00548">
    <property type="entry name" value="lolB"/>
    <property type="match status" value="1"/>
</dbReference>
<evidence type="ECO:0000256" key="6">
    <source>
        <dbReference type="ARBA" id="ARBA00022729"/>
    </source>
</evidence>
<feature type="region of interest" description="Disordered" evidence="13">
    <location>
        <begin position="24"/>
        <end position="54"/>
    </location>
</feature>
<comment type="subcellular location">
    <subcellularLocation>
        <location evidence="1">Cell outer membrane</location>
        <topology evidence="1">Lipid-anchor</topology>
    </subcellularLocation>
</comment>
<evidence type="ECO:0000256" key="2">
    <source>
        <dbReference type="ARBA" id="ARBA00009696"/>
    </source>
</evidence>
<dbReference type="CDD" id="cd16326">
    <property type="entry name" value="LolB"/>
    <property type="match status" value="1"/>
</dbReference>
<dbReference type="InterPro" id="IPR029046">
    <property type="entry name" value="LolA/LolB/LppX"/>
</dbReference>
<evidence type="ECO:0000256" key="11">
    <source>
        <dbReference type="ARBA" id="ARBA00023237"/>
    </source>
</evidence>
<keyword evidence="12 15" id="KW-0449">Lipoprotein</keyword>
<keyword evidence="9" id="KW-0564">Palmitate</keyword>
<comment type="caution">
    <text evidence="15">The sequence shown here is derived from an EMBL/GenBank/DDBJ whole genome shotgun (WGS) entry which is preliminary data.</text>
</comment>
<dbReference type="InterPro" id="IPR004565">
    <property type="entry name" value="OM_lipoprot_LolB"/>
</dbReference>
<evidence type="ECO:0000256" key="10">
    <source>
        <dbReference type="ARBA" id="ARBA00023186"/>
    </source>
</evidence>
<protein>
    <recommendedName>
        <fullName evidence="4">Outer-membrane lipoprotein LolB</fullName>
    </recommendedName>
</protein>
<reference evidence="15 16" key="1">
    <citation type="journal article" date="2024" name="Pathogens">
        <title>Characterization of a Novel Species of Legionella Isolated from a Healthcare Facility: Legionella resiliens sp. nov.</title>
        <authorList>
            <person name="Cristino S."/>
            <person name="Pascale M.R."/>
            <person name="Marino F."/>
            <person name="Derelitto C."/>
            <person name="Salaris S."/>
            <person name="Orsini M."/>
            <person name="Squarzoni S."/>
            <person name="Grottola A."/>
            <person name="Girolamini L."/>
        </authorList>
    </citation>
    <scope>NUCLEOTIDE SEQUENCE [LARGE SCALE GENOMIC DNA]</scope>
    <source>
        <strain evidence="15 16">8cVS16</strain>
    </source>
</reference>
<evidence type="ECO:0000256" key="4">
    <source>
        <dbReference type="ARBA" id="ARBA00016202"/>
    </source>
</evidence>
<evidence type="ECO:0000256" key="5">
    <source>
        <dbReference type="ARBA" id="ARBA00022448"/>
    </source>
</evidence>
<dbReference type="Gene3D" id="2.50.20.10">
    <property type="entry name" value="Lipoprotein localisation LolA/LolB/LppX"/>
    <property type="match status" value="1"/>
</dbReference>
<evidence type="ECO:0000313" key="16">
    <source>
        <dbReference type="Proteomes" id="UP001320170"/>
    </source>
</evidence>
<dbReference type="Proteomes" id="UP001320170">
    <property type="component" value="Unassembled WGS sequence"/>
</dbReference>
<accession>A0ABS8X3U7</accession>
<keyword evidence="8" id="KW-0472">Membrane</keyword>
<keyword evidence="10" id="KW-0143">Chaperone</keyword>
<sequence length="216" mass="23855">MNNMKRLVLISFCFLTAACAPPRPAGEVPENKNLPSEQNKAMSGAENKVMSVEQRKAKTATVSSWEIRGSMAAKNKNKGWSAAMNWKQSGPGAYQIRLMGPLGAGTVLINKKGNTITFQDGPKRITSHNPDQLLAEQTGIRLPVNNLYYWVRGLPAPGPVQSEQRDEYNHLVQLRQSGYTINFTKYTSVRGVDLPSLIRLEGNGVMVKVAIQNWTV</sequence>
<keyword evidence="16" id="KW-1185">Reference proteome</keyword>
<evidence type="ECO:0000256" key="13">
    <source>
        <dbReference type="SAM" id="MobiDB-lite"/>
    </source>
</evidence>
<keyword evidence="6 14" id="KW-0732">Signal</keyword>
<evidence type="ECO:0000256" key="12">
    <source>
        <dbReference type="ARBA" id="ARBA00023288"/>
    </source>
</evidence>
<keyword evidence="7" id="KW-0653">Protein transport</keyword>
<comment type="similarity">
    <text evidence="2">Belongs to the LolB family.</text>
</comment>
<evidence type="ECO:0000256" key="8">
    <source>
        <dbReference type="ARBA" id="ARBA00023136"/>
    </source>
</evidence>
<dbReference type="SUPFAM" id="SSF89392">
    <property type="entry name" value="Prokaryotic lipoproteins and lipoprotein localization factors"/>
    <property type="match status" value="1"/>
</dbReference>
<gene>
    <name evidence="15" type="primary">lolB</name>
    <name evidence="15" type="ORF">LXO92_04175</name>
</gene>
<comment type="subunit">
    <text evidence="3">Monomer.</text>
</comment>
<evidence type="ECO:0000313" key="15">
    <source>
        <dbReference type="EMBL" id="MCE3531569.1"/>
    </source>
</evidence>
<name>A0ABS8X3U7_9GAMM</name>
<organism evidence="15 16">
    <name type="scientific">Legionella resiliens</name>
    <dbReference type="NCBI Taxonomy" id="2905958"/>
    <lineage>
        <taxon>Bacteria</taxon>
        <taxon>Pseudomonadati</taxon>
        <taxon>Pseudomonadota</taxon>
        <taxon>Gammaproteobacteria</taxon>
        <taxon>Legionellales</taxon>
        <taxon>Legionellaceae</taxon>
        <taxon>Legionella</taxon>
    </lineage>
</organism>